<dbReference type="Proteomes" id="UP000484164">
    <property type="component" value="Unassembled WGS sequence"/>
</dbReference>
<dbReference type="OrthoDB" id="5649947at2"/>
<dbReference type="EMBL" id="WBVQ01000001">
    <property type="protein sequence ID" value="KAB2817849.1"/>
    <property type="molecule type" value="Genomic_DNA"/>
</dbReference>
<accession>A0A6L3ZJN8</accession>
<protein>
    <submittedName>
        <fullName evidence="1">Uncharacterized protein</fullName>
    </submittedName>
</protein>
<dbReference type="RefSeq" id="WP_151692537.1">
    <property type="nucleotide sequence ID" value="NZ_BMGX01000002.1"/>
</dbReference>
<gene>
    <name evidence="1" type="ORF">F8C82_05450</name>
</gene>
<proteinExistence type="predicted"/>
<name>A0A6L3ZJN8_9FLAO</name>
<comment type="caution">
    <text evidence="1">The sequence shown here is derived from an EMBL/GenBank/DDBJ whole genome shotgun (WGS) entry which is preliminary data.</text>
</comment>
<reference evidence="1 2" key="1">
    <citation type="submission" date="2019-10" db="EMBL/GenBank/DDBJ databases">
        <title>Genome sequence of Phaeocystidibacter marisrubri JCM30614 (type strain).</title>
        <authorList>
            <person name="Bowman J.P."/>
        </authorList>
    </citation>
    <scope>NUCLEOTIDE SEQUENCE [LARGE SCALE GENOMIC DNA]</scope>
    <source>
        <strain evidence="1 2">JCM 30614</strain>
    </source>
</reference>
<keyword evidence="2" id="KW-1185">Reference proteome</keyword>
<dbReference type="AlphaFoldDB" id="A0A6L3ZJN8"/>
<organism evidence="1 2">
    <name type="scientific">Phaeocystidibacter marisrubri</name>
    <dbReference type="NCBI Taxonomy" id="1577780"/>
    <lineage>
        <taxon>Bacteria</taxon>
        <taxon>Pseudomonadati</taxon>
        <taxon>Bacteroidota</taxon>
        <taxon>Flavobacteriia</taxon>
        <taxon>Flavobacteriales</taxon>
        <taxon>Phaeocystidibacteraceae</taxon>
        <taxon>Phaeocystidibacter</taxon>
    </lineage>
</organism>
<sequence length="185" mass="21155">MKTVLNSSQEFTQLVLNTGIATWEDLLLHVKGLPYGRNANRSNFKLVLIEGCGSCSSKHAFLKSVADENEVPQVELILAMYKMRGQNTKGVSTILDRYHLDYIPEAHCFLRVNGECLDLTSSTSNFDRFSEDILVEEVIHPVQVVEYKVEKHQSFLRKWLINSQLPYTFDEIWSIREECIGALSL</sequence>
<evidence type="ECO:0000313" key="2">
    <source>
        <dbReference type="Proteomes" id="UP000484164"/>
    </source>
</evidence>
<evidence type="ECO:0000313" key="1">
    <source>
        <dbReference type="EMBL" id="KAB2817849.1"/>
    </source>
</evidence>